<evidence type="ECO:0000313" key="2">
    <source>
        <dbReference type="EMBL" id="TNV82478.1"/>
    </source>
</evidence>
<feature type="transmembrane region" description="Helical" evidence="1">
    <location>
        <begin position="93"/>
        <end position="114"/>
    </location>
</feature>
<evidence type="ECO:0000256" key="1">
    <source>
        <dbReference type="SAM" id="Phobius"/>
    </source>
</evidence>
<keyword evidence="1" id="KW-1133">Transmembrane helix</keyword>
<protein>
    <submittedName>
        <fullName evidence="2">Uncharacterized protein</fullName>
    </submittedName>
</protein>
<keyword evidence="1" id="KW-0472">Membrane</keyword>
<dbReference type="AlphaFoldDB" id="A0A8J8NVV5"/>
<comment type="caution">
    <text evidence="2">The sequence shown here is derived from an EMBL/GenBank/DDBJ whole genome shotgun (WGS) entry which is preliminary data.</text>
</comment>
<sequence>MIIAILTKCILKVAYLFQILSIWYTACPFILKLCIIASQVNYYVWFSRRRSAFQILSLETHHYSQKFRPCCSTECMLLMPILFHLNSRKVKQIAVTGGEIIVCVTKMASLLWIYKRQVLIATHIAVTLKTHSLHGLVLSNLRRLPSLVKGYPRIILGTYLFLVEVLASSFKLALIKLELRYCVNNEVSRFINLAFIL</sequence>
<evidence type="ECO:0000313" key="3">
    <source>
        <dbReference type="Proteomes" id="UP000785679"/>
    </source>
</evidence>
<keyword evidence="1" id="KW-0812">Transmembrane</keyword>
<feature type="transmembrane region" description="Helical" evidence="1">
    <location>
        <begin position="154"/>
        <end position="174"/>
    </location>
</feature>
<organism evidence="2 3">
    <name type="scientific">Halteria grandinella</name>
    <dbReference type="NCBI Taxonomy" id="5974"/>
    <lineage>
        <taxon>Eukaryota</taxon>
        <taxon>Sar</taxon>
        <taxon>Alveolata</taxon>
        <taxon>Ciliophora</taxon>
        <taxon>Intramacronucleata</taxon>
        <taxon>Spirotrichea</taxon>
        <taxon>Stichotrichia</taxon>
        <taxon>Sporadotrichida</taxon>
        <taxon>Halteriidae</taxon>
        <taxon>Halteria</taxon>
    </lineage>
</organism>
<gene>
    <name evidence="2" type="ORF">FGO68_gene5829</name>
</gene>
<proteinExistence type="predicted"/>
<keyword evidence="3" id="KW-1185">Reference proteome</keyword>
<name>A0A8J8NVV5_HALGN</name>
<dbReference type="EMBL" id="RRYP01004910">
    <property type="protein sequence ID" value="TNV82478.1"/>
    <property type="molecule type" value="Genomic_DNA"/>
</dbReference>
<dbReference type="Proteomes" id="UP000785679">
    <property type="component" value="Unassembled WGS sequence"/>
</dbReference>
<accession>A0A8J8NVV5</accession>
<feature type="transmembrane region" description="Helical" evidence="1">
    <location>
        <begin position="22"/>
        <end position="44"/>
    </location>
</feature>
<reference evidence="2" key="1">
    <citation type="submission" date="2019-06" db="EMBL/GenBank/DDBJ databases">
        <authorList>
            <person name="Zheng W."/>
        </authorList>
    </citation>
    <scope>NUCLEOTIDE SEQUENCE</scope>
    <source>
        <strain evidence="2">QDHG01</strain>
    </source>
</reference>